<dbReference type="InterPro" id="IPR029472">
    <property type="entry name" value="Copia-like_N"/>
</dbReference>
<evidence type="ECO:0000313" key="2">
    <source>
        <dbReference type="EMBL" id="MPA68425.1"/>
    </source>
</evidence>
<reference evidence="2" key="1">
    <citation type="submission" date="2019-08" db="EMBL/GenBank/DDBJ databases">
        <title>Reference gene set and small RNA set construction with multiple tissues from Davidia involucrata Baill.</title>
        <authorList>
            <person name="Yang H."/>
            <person name="Zhou C."/>
            <person name="Li G."/>
            <person name="Wang J."/>
            <person name="Gao P."/>
            <person name="Wang M."/>
            <person name="Wang R."/>
            <person name="Zhao Y."/>
        </authorList>
    </citation>
    <scope>NUCLEOTIDE SEQUENCE</scope>
    <source>
        <tissue evidence="2">Mixed with DoveR01_LX</tissue>
    </source>
</reference>
<dbReference type="PANTHER" id="PTHR37610:SF100">
    <property type="entry name" value="COPIA-LIKE POLYPROTEIN_RETROTRANSPOSON"/>
    <property type="match status" value="1"/>
</dbReference>
<gene>
    <name evidence="2" type="ORF">Din_037866</name>
</gene>
<sequence length="116" mass="12828">MTNESSTKGGEGTDHLDPYHLHYSDHPGNILVTKSLNGDNYGTWSHSIGIALSTKNNSGFVDGLIKRSSESDSKFPIWKRCNDMFLSWILNPGDPNLVNNVIYVDSAIEVCSNIEQ</sequence>
<accession>A0A5B7BIE2</accession>
<evidence type="ECO:0000259" key="1">
    <source>
        <dbReference type="Pfam" id="PF14244"/>
    </source>
</evidence>
<dbReference type="AlphaFoldDB" id="A0A5B7BIE2"/>
<dbReference type="EMBL" id="GHES01037866">
    <property type="protein sequence ID" value="MPA68425.1"/>
    <property type="molecule type" value="Transcribed_RNA"/>
</dbReference>
<dbReference type="Pfam" id="PF14244">
    <property type="entry name" value="Retrotran_gag_3"/>
    <property type="match status" value="1"/>
</dbReference>
<name>A0A5B7BIE2_DAVIN</name>
<dbReference type="PANTHER" id="PTHR37610">
    <property type="entry name" value="CCHC-TYPE DOMAIN-CONTAINING PROTEIN"/>
    <property type="match status" value="1"/>
</dbReference>
<organism evidence="2">
    <name type="scientific">Davidia involucrata</name>
    <name type="common">Dove tree</name>
    <dbReference type="NCBI Taxonomy" id="16924"/>
    <lineage>
        <taxon>Eukaryota</taxon>
        <taxon>Viridiplantae</taxon>
        <taxon>Streptophyta</taxon>
        <taxon>Embryophyta</taxon>
        <taxon>Tracheophyta</taxon>
        <taxon>Spermatophyta</taxon>
        <taxon>Magnoliopsida</taxon>
        <taxon>eudicotyledons</taxon>
        <taxon>Gunneridae</taxon>
        <taxon>Pentapetalae</taxon>
        <taxon>asterids</taxon>
        <taxon>Cornales</taxon>
        <taxon>Nyssaceae</taxon>
        <taxon>Davidia</taxon>
    </lineage>
</organism>
<protein>
    <recommendedName>
        <fullName evidence="1">Retrotransposon Copia-like N-terminal domain-containing protein</fullName>
    </recommendedName>
</protein>
<feature type="domain" description="Retrotransposon Copia-like N-terminal" evidence="1">
    <location>
        <begin position="22"/>
        <end position="66"/>
    </location>
</feature>
<proteinExistence type="predicted"/>